<proteinExistence type="predicted"/>
<organism evidence="2">
    <name type="scientific">Streptomyces sp. R28</name>
    <dbReference type="NCBI Taxonomy" id="3238628"/>
    <lineage>
        <taxon>Bacteria</taxon>
        <taxon>Bacillati</taxon>
        <taxon>Actinomycetota</taxon>
        <taxon>Actinomycetes</taxon>
        <taxon>Kitasatosporales</taxon>
        <taxon>Streptomycetaceae</taxon>
        <taxon>Streptomyces</taxon>
    </lineage>
</organism>
<sequence length="400" mass="43473">MSSTADESNRYDQPLPADRESLSERHRRLRRERWCRRRQRWHWRHLLRGRVRPVLAAGLAGVLLGAGGTAWQAQAGLFAPDEVCWGALSRDDLATTFREPENVKAVEAPVLHGGRSMDGPAGSCQLTNSDGDEWALTARVHRLDDRAGDDGKWADEFLSARLTPLGGGLLGMASDNRAWLAIPDGCLGRPGEFDGPTVVDIAQGSWIGDLEPRTEERDAMARMVVKLVNKVSADLGCTGTIADPVERLPKAARYTRTEKPDALCGIKGLTLGKKRTPSKYPMITDGDGPVRTCDRDFTGSQPEQRLMTVEDPRLAAIFMGMTLDEGDRVSSAVGYGGLGPNLGVFRARCQAGTTVFLVQANDGGMSADLRTLFPRYVEAEAARLGCGPLKLKLPRPGGSR</sequence>
<dbReference type="EMBL" id="CP163439">
    <property type="protein sequence ID" value="XDQ34341.1"/>
    <property type="molecule type" value="Genomic_DNA"/>
</dbReference>
<reference evidence="2" key="1">
    <citation type="submission" date="2024-07" db="EMBL/GenBank/DDBJ databases">
        <authorList>
            <person name="Yu S.T."/>
        </authorList>
    </citation>
    <scope>NUCLEOTIDE SEQUENCE</scope>
    <source>
        <strain evidence="2">R28</strain>
    </source>
</reference>
<name>A0AB39PWN1_9ACTN</name>
<gene>
    <name evidence="2" type="ORF">AB5J49_13880</name>
</gene>
<dbReference type="RefSeq" id="WP_369168938.1">
    <property type="nucleotide sequence ID" value="NZ_CP163439.1"/>
</dbReference>
<dbReference type="AlphaFoldDB" id="A0AB39PWN1"/>
<protein>
    <submittedName>
        <fullName evidence="2">Uncharacterized protein</fullName>
    </submittedName>
</protein>
<evidence type="ECO:0000256" key="1">
    <source>
        <dbReference type="SAM" id="MobiDB-lite"/>
    </source>
</evidence>
<feature type="region of interest" description="Disordered" evidence="1">
    <location>
        <begin position="1"/>
        <end position="23"/>
    </location>
</feature>
<accession>A0AB39PWN1</accession>
<evidence type="ECO:0000313" key="2">
    <source>
        <dbReference type="EMBL" id="XDQ34341.1"/>
    </source>
</evidence>